<dbReference type="PROSITE" id="PS00108">
    <property type="entry name" value="PROTEIN_KINASE_ST"/>
    <property type="match status" value="1"/>
</dbReference>
<name>A0AA88XRR9_PINIB</name>
<protein>
    <recommendedName>
        <fullName evidence="4">Protein kinase domain-containing protein</fullName>
    </recommendedName>
</protein>
<proteinExistence type="predicted"/>
<feature type="region of interest" description="Disordered" evidence="3">
    <location>
        <begin position="516"/>
        <end position="540"/>
    </location>
</feature>
<dbReference type="GO" id="GO:0035556">
    <property type="term" value="P:intracellular signal transduction"/>
    <property type="evidence" value="ECO:0007669"/>
    <property type="project" value="TreeGrafter"/>
</dbReference>
<dbReference type="GO" id="GO:0050321">
    <property type="term" value="F:tau-protein kinase activity"/>
    <property type="evidence" value="ECO:0007669"/>
    <property type="project" value="TreeGrafter"/>
</dbReference>
<evidence type="ECO:0000256" key="3">
    <source>
        <dbReference type="SAM" id="MobiDB-lite"/>
    </source>
</evidence>
<evidence type="ECO:0000256" key="2">
    <source>
        <dbReference type="ARBA" id="ARBA00022840"/>
    </source>
</evidence>
<evidence type="ECO:0000256" key="1">
    <source>
        <dbReference type="ARBA" id="ARBA00022741"/>
    </source>
</evidence>
<dbReference type="EMBL" id="VSWD01000010">
    <property type="protein sequence ID" value="KAK3090434.1"/>
    <property type="molecule type" value="Genomic_DNA"/>
</dbReference>
<evidence type="ECO:0000313" key="6">
    <source>
        <dbReference type="Proteomes" id="UP001186944"/>
    </source>
</evidence>
<dbReference type="AlphaFoldDB" id="A0AA88XRR9"/>
<evidence type="ECO:0000259" key="4">
    <source>
        <dbReference type="PROSITE" id="PS50011"/>
    </source>
</evidence>
<keyword evidence="2" id="KW-0067">ATP-binding</keyword>
<dbReference type="PROSITE" id="PS50011">
    <property type="entry name" value="PROTEIN_KINASE_DOM"/>
    <property type="match status" value="1"/>
</dbReference>
<gene>
    <name evidence="5" type="ORF">FSP39_011834</name>
</gene>
<dbReference type="PANTHER" id="PTHR24346:SF84">
    <property type="entry name" value="TESTIS SPECIFIC SERINE KINASE 5"/>
    <property type="match status" value="1"/>
</dbReference>
<dbReference type="FunFam" id="1.10.510.10:FF:000571">
    <property type="entry name" value="Maternal embryonic leucine zipper kinase"/>
    <property type="match status" value="1"/>
</dbReference>
<dbReference type="Gene3D" id="1.10.510.10">
    <property type="entry name" value="Transferase(Phosphotransferase) domain 1"/>
    <property type="match status" value="1"/>
</dbReference>
<feature type="compositionally biased region" description="Basic and acidic residues" evidence="3">
    <location>
        <begin position="516"/>
        <end position="532"/>
    </location>
</feature>
<organism evidence="5 6">
    <name type="scientific">Pinctada imbricata</name>
    <name type="common">Atlantic pearl-oyster</name>
    <name type="synonym">Pinctada martensii</name>
    <dbReference type="NCBI Taxonomy" id="66713"/>
    <lineage>
        <taxon>Eukaryota</taxon>
        <taxon>Metazoa</taxon>
        <taxon>Spiralia</taxon>
        <taxon>Lophotrochozoa</taxon>
        <taxon>Mollusca</taxon>
        <taxon>Bivalvia</taxon>
        <taxon>Autobranchia</taxon>
        <taxon>Pteriomorphia</taxon>
        <taxon>Pterioida</taxon>
        <taxon>Pterioidea</taxon>
        <taxon>Pteriidae</taxon>
        <taxon>Pinctada</taxon>
    </lineage>
</organism>
<keyword evidence="1" id="KW-0547">Nucleotide-binding</keyword>
<dbReference type="InterPro" id="IPR000719">
    <property type="entry name" value="Prot_kinase_dom"/>
</dbReference>
<dbReference type="SUPFAM" id="SSF56112">
    <property type="entry name" value="Protein kinase-like (PK-like)"/>
    <property type="match status" value="1"/>
</dbReference>
<keyword evidence="6" id="KW-1185">Reference proteome</keyword>
<dbReference type="Pfam" id="PF00069">
    <property type="entry name" value="Pkinase"/>
    <property type="match status" value="1"/>
</dbReference>
<dbReference type="InterPro" id="IPR011009">
    <property type="entry name" value="Kinase-like_dom_sf"/>
</dbReference>
<evidence type="ECO:0000313" key="5">
    <source>
        <dbReference type="EMBL" id="KAK3090434.1"/>
    </source>
</evidence>
<dbReference type="SMART" id="SM00220">
    <property type="entry name" value="S_TKc"/>
    <property type="match status" value="1"/>
</dbReference>
<dbReference type="GO" id="GO:0005524">
    <property type="term" value="F:ATP binding"/>
    <property type="evidence" value="ECO:0007669"/>
    <property type="project" value="UniProtKB-KW"/>
</dbReference>
<reference evidence="5" key="1">
    <citation type="submission" date="2019-08" db="EMBL/GenBank/DDBJ databases">
        <title>The improved chromosome-level genome for the pearl oyster Pinctada fucata martensii using PacBio sequencing and Hi-C.</title>
        <authorList>
            <person name="Zheng Z."/>
        </authorList>
    </citation>
    <scope>NUCLEOTIDE SEQUENCE</scope>
    <source>
        <strain evidence="5">ZZ-2019</strain>
        <tissue evidence="5">Adductor muscle</tissue>
    </source>
</reference>
<dbReference type="InterPro" id="IPR008271">
    <property type="entry name" value="Ser/Thr_kinase_AS"/>
</dbReference>
<accession>A0AA88XRR9</accession>
<feature type="domain" description="Protein kinase" evidence="4">
    <location>
        <begin position="40"/>
        <end position="291"/>
    </location>
</feature>
<sequence>MEKYDAKITDLNKHDVFFKNKGEGWKPDVHSKASIESHGYIFGETIGEGIGTKVKKAYSREHRTNVAIKIFTKSKLSDEALHKFVPREISILQRINHPGIVELLQAFESDRCIYAVFEWIPNGDVTGFVNSLGRLSESDARRIFQQLLNVVSYLHENGICHRDIKLDNILLDEFYNIKLIDFGFSRCLKKRSPLSTNCGSYVYAAPEILQGVNYAGIPADIWSMGVCLYAMLCGRLPFRDDDVDILRMSMKEELKFYKHVSKDCKALLRAMLNVNPRRRPSIHRIRKCKWMCRPLRPPGESSMSSMSVAKVIATHQKPEYFDPSIEHGFLCRQDQKEVKSNRVSSVLKSVAQSHSTGQSSINLADLPLTKASSVAMVTGVSGPVGRKISKQIGLNIEEPPSASTGNKALSLITNTADTTKKAQGGFGRAMKAMRTFKVAATVVRAVRRFKRSPLNTILNMPQEKAMEKMVQMNHEKHEKDKSVLRRSTGVKVAALCSEERQRSAMCRRQSEAAIEEAQRVNREKKDSFKDTVSHLLPTDG</sequence>
<dbReference type="CDD" id="cd14003">
    <property type="entry name" value="STKc_AMPK-like"/>
    <property type="match status" value="1"/>
</dbReference>
<dbReference type="Proteomes" id="UP001186944">
    <property type="component" value="Unassembled WGS sequence"/>
</dbReference>
<comment type="caution">
    <text evidence="5">The sequence shown here is derived from an EMBL/GenBank/DDBJ whole genome shotgun (WGS) entry which is preliminary data.</text>
</comment>
<dbReference type="PANTHER" id="PTHR24346">
    <property type="entry name" value="MAP/MICROTUBULE AFFINITY-REGULATING KINASE"/>
    <property type="match status" value="1"/>
</dbReference>
<dbReference type="GO" id="GO:0000226">
    <property type="term" value="P:microtubule cytoskeleton organization"/>
    <property type="evidence" value="ECO:0007669"/>
    <property type="project" value="TreeGrafter"/>
</dbReference>
<dbReference type="GO" id="GO:0005737">
    <property type="term" value="C:cytoplasm"/>
    <property type="evidence" value="ECO:0007669"/>
    <property type="project" value="TreeGrafter"/>
</dbReference>